<organism evidence="2 3">
    <name type="scientific">Trichogramma brassicae</name>
    <dbReference type="NCBI Taxonomy" id="86971"/>
    <lineage>
        <taxon>Eukaryota</taxon>
        <taxon>Metazoa</taxon>
        <taxon>Ecdysozoa</taxon>
        <taxon>Arthropoda</taxon>
        <taxon>Hexapoda</taxon>
        <taxon>Insecta</taxon>
        <taxon>Pterygota</taxon>
        <taxon>Neoptera</taxon>
        <taxon>Endopterygota</taxon>
        <taxon>Hymenoptera</taxon>
        <taxon>Apocrita</taxon>
        <taxon>Proctotrupomorpha</taxon>
        <taxon>Chalcidoidea</taxon>
        <taxon>Trichogrammatidae</taxon>
        <taxon>Trichogramma</taxon>
    </lineage>
</organism>
<dbReference type="AlphaFoldDB" id="A0A6H5I987"/>
<dbReference type="Proteomes" id="UP000479190">
    <property type="component" value="Unassembled WGS sequence"/>
</dbReference>
<protein>
    <submittedName>
        <fullName evidence="2">Uncharacterized protein</fullName>
    </submittedName>
</protein>
<feature type="compositionally biased region" description="Low complexity" evidence="1">
    <location>
        <begin position="43"/>
        <end position="69"/>
    </location>
</feature>
<reference evidence="2 3" key="1">
    <citation type="submission" date="2020-02" db="EMBL/GenBank/DDBJ databases">
        <authorList>
            <person name="Ferguson B K."/>
        </authorList>
    </citation>
    <scope>NUCLEOTIDE SEQUENCE [LARGE SCALE GENOMIC DNA]</scope>
</reference>
<feature type="region of interest" description="Disordered" evidence="1">
    <location>
        <begin position="33"/>
        <end position="69"/>
    </location>
</feature>
<evidence type="ECO:0000313" key="2">
    <source>
        <dbReference type="EMBL" id="CAB0033191.1"/>
    </source>
</evidence>
<evidence type="ECO:0000256" key="1">
    <source>
        <dbReference type="SAM" id="MobiDB-lite"/>
    </source>
</evidence>
<keyword evidence="3" id="KW-1185">Reference proteome</keyword>
<sequence>MFRYPYTHASGGAHTYYRYTLAQGGYIDTRASLGGASRKSSYTPTTTAWRLRRTASTTTTTPPRRGGNTTSQWRVVIVARASRGMGDITLRACIANTVAAAATVRPSSTTTMPPATKERRDRLALSRTDGHDIYVYVMHIILYIKRSERQTSANYGVM</sequence>
<gene>
    <name evidence="2" type="ORF">TBRA_LOCUS5110</name>
</gene>
<dbReference type="EMBL" id="CADCXV010000702">
    <property type="protein sequence ID" value="CAB0033191.1"/>
    <property type="molecule type" value="Genomic_DNA"/>
</dbReference>
<name>A0A6H5I987_9HYME</name>
<proteinExistence type="predicted"/>
<evidence type="ECO:0000313" key="3">
    <source>
        <dbReference type="Proteomes" id="UP000479190"/>
    </source>
</evidence>
<accession>A0A6H5I987</accession>